<dbReference type="AlphaFoldDB" id="A0AA43TVF8"/>
<gene>
    <name evidence="3" type="ORF">OHK93_008792</name>
</gene>
<feature type="region of interest" description="Disordered" evidence="1">
    <location>
        <begin position="34"/>
        <end position="59"/>
    </location>
</feature>
<dbReference type="Proteomes" id="UP001161017">
    <property type="component" value="Unassembled WGS sequence"/>
</dbReference>
<feature type="signal peptide" evidence="2">
    <location>
        <begin position="1"/>
        <end position="24"/>
    </location>
</feature>
<keyword evidence="4" id="KW-1185">Reference proteome</keyword>
<sequence length="210" mass="21449">MTIFLPSYLKTLLLAALFILPTLAGPLLGGDPKAELPQSGSVQSGSAPAPGGLASDPLANSGNAFHLGEDISVTVGAPYQPNSPGTTTQLSGVAVNATLTALYKAFLEPSNAKLDPLNGPLNVTLNNTTAGITPTDFSSWGSKAPPPSFAQLPYSRWAKIVQGLQTFLGSHSYGDEVDFSVTRFVPGGGSEGVPEGAVVAKGFVRPIAGN</sequence>
<evidence type="ECO:0000313" key="4">
    <source>
        <dbReference type="Proteomes" id="UP001161017"/>
    </source>
</evidence>
<feature type="chain" id="PRO_5041237638" evidence="2">
    <location>
        <begin position="25"/>
        <end position="210"/>
    </location>
</feature>
<comment type="caution">
    <text evidence="3">The sequence shown here is derived from an EMBL/GenBank/DDBJ whole genome shotgun (WGS) entry which is preliminary data.</text>
</comment>
<keyword evidence="2" id="KW-0732">Signal</keyword>
<evidence type="ECO:0000313" key="3">
    <source>
        <dbReference type="EMBL" id="MDI1489513.1"/>
    </source>
</evidence>
<evidence type="ECO:0000256" key="2">
    <source>
        <dbReference type="SAM" id="SignalP"/>
    </source>
</evidence>
<proteinExistence type="predicted"/>
<dbReference type="EMBL" id="JAPUFD010000009">
    <property type="protein sequence ID" value="MDI1489513.1"/>
    <property type="molecule type" value="Genomic_DNA"/>
</dbReference>
<evidence type="ECO:0000256" key="1">
    <source>
        <dbReference type="SAM" id="MobiDB-lite"/>
    </source>
</evidence>
<organism evidence="3 4">
    <name type="scientific">Ramalina farinacea</name>
    <dbReference type="NCBI Taxonomy" id="258253"/>
    <lineage>
        <taxon>Eukaryota</taxon>
        <taxon>Fungi</taxon>
        <taxon>Dikarya</taxon>
        <taxon>Ascomycota</taxon>
        <taxon>Pezizomycotina</taxon>
        <taxon>Lecanoromycetes</taxon>
        <taxon>OSLEUM clade</taxon>
        <taxon>Lecanoromycetidae</taxon>
        <taxon>Lecanorales</taxon>
        <taxon>Lecanorineae</taxon>
        <taxon>Ramalinaceae</taxon>
        <taxon>Ramalina</taxon>
    </lineage>
</organism>
<name>A0AA43TVF8_9LECA</name>
<protein>
    <submittedName>
        <fullName evidence="3">Uncharacterized protein</fullName>
    </submittedName>
</protein>
<reference evidence="3" key="1">
    <citation type="journal article" date="2023" name="Genome Biol. Evol.">
        <title>First Whole Genome Sequence and Flow Cytometry Genome Size Data for the Lichen-Forming Fungus Ramalina farinacea (Ascomycota).</title>
        <authorList>
            <person name="Llewellyn T."/>
            <person name="Mian S."/>
            <person name="Hill R."/>
            <person name="Leitch I.J."/>
            <person name="Gaya E."/>
        </authorList>
    </citation>
    <scope>NUCLEOTIDE SEQUENCE</scope>
    <source>
        <strain evidence="3">LIQ254RAFAR</strain>
    </source>
</reference>
<accession>A0AA43TVF8</accession>